<dbReference type="InterPro" id="IPR000719">
    <property type="entry name" value="Prot_kinase_dom"/>
</dbReference>
<keyword evidence="3" id="KW-1185">Reference proteome</keyword>
<dbReference type="InterPro" id="IPR011009">
    <property type="entry name" value="Kinase-like_dom_sf"/>
</dbReference>
<protein>
    <recommendedName>
        <fullName evidence="1">Protein kinase domain-containing protein</fullName>
    </recommendedName>
</protein>
<dbReference type="Gene3D" id="1.10.510.10">
    <property type="entry name" value="Transferase(Phosphotransferase) domain 1"/>
    <property type="match status" value="1"/>
</dbReference>
<dbReference type="PANTHER" id="PTHR37542:SF1">
    <property type="entry name" value="PRION-INHIBITION AND PROPAGATION HELO DOMAIN-CONTAINING PROTEIN"/>
    <property type="match status" value="1"/>
</dbReference>
<dbReference type="Proteomes" id="UP001338125">
    <property type="component" value="Unassembled WGS sequence"/>
</dbReference>
<dbReference type="PROSITE" id="PS50011">
    <property type="entry name" value="PROTEIN_KINASE_DOM"/>
    <property type="match status" value="1"/>
</dbReference>
<gene>
    <name evidence="2" type="ORF">PT974_12351</name>
</gene>
<dbReference type="SUPFAM" id="SSF56112">
    <property type="entry name" value="Protein kinase-like (PK-like)"/>
    <property type="match status" value="1"/>
</dbReference>
<sequence>MPSTDIALSAIAAANICLQSGKTLLKAYQDFRDANAQVGDKIVLVKAIWSRTTIQIEFVKRVANSLGEEHCRIHLEVFEMLQSKLRMANTKIESVLGKGSNSGVNRWKFIFVREAMDETISQLEKWQRVFDPTWYLILRIGDEIIDTELSTPSRLSRDVNLGSPGTETPDDDFTLVPAQRFRGTLGIKKGNEASGKIHITLPEDGLAWENATQVKYSGTRLIPRAAPKKARMYAVDTIVCDQTIDISRVRADAESLAKKLARIDPGTFGLLSCSGLVKRKDPETGQLASINLIFSMKEEMPKPVALRNHLLHSSGFSLTTVLSVARQLASAVSYVHTCGFVHKNIRPETVLVFPEENDMAPFVLGSAYLLGFDSFRSVNFQTLRSGDEAWDRNLYRHPSRQGLFAHNDYIMQHDVYSLGVCLLELGLWESLVRYQEDGGSDAEDDNKLPLDSLGLSLQDFEFQGREAAEPSSKIKDHLVELARSRLPSRMGDKYTSIVVTCLTCLDEGNEDFGDEEEMRDEDGILVGVRFIEKILFKMNEIVL</sequence>
<evidence type="ECO:0000259" key="1">
    <source>
        <dbReference type="PROSITE" id="PS50011"/>
    </source>
</evidence>
<evidence type="ECO:0000313" key="3">
    <source>
        <dbReference type="Proteomes" id="UP001338125"/>
    </source>
</evidence>
<evidence type="ECO:0000313" key="2">
    <source>
        <dbReference type="EMBL" id="KAK5988211.1"/>
    </source>
</evidence>
<dbReference type="PANTHER" id="PTHR37542">
    <property type="entry name" value="HELO DOMAIN-CONTAINING PROTEIN-RELATED"/>
    <property type="match status" value="1"/>
</dbReference>
<dbReference type="EMBL" id="JAVFKD010000016">
    <property type="protein sequence ID" value="KAK5988211.1"/>
    <property type="molecule type" value="Genomic_DNA"/>
</dbReference>
<name>A0ABR0S7S0_9HYPO</name>
<feature type="domain" description="Protein kinase" evidence="1">
    <location>
        <begin position="183"/>
        <end position="543"/>
    </location>
</feature>
<proteinExistence type="predicted"/>
<reference evidence="2 3" key="1">
    <citation type="submission" date="2024-01" db="EMBL/GenBank/DDBJ databases">
        <title>Complete genome of Cladobotryum mycophilum ATHUM6906.</title>
        <authorList>
            <person name="Christinaki A.C."/>
            <person name="Myridakis A.I."/>
            <person name="Kouvelis V.N."/>
        </authorList>
    </citation>
    <scope>NUCLEOTIDE SEQUENCE [LARGE SCALE GENOMIC DNA]</scope>
    <source>
        <strain evidence="2 3">ATHUM6906</strain>
    </source>
</reference>
<organism evidence="2 3">
    <name type="scientific">Cladobotryum mycophilum</name>
    <dbReference type="NCBI Taxonomy" id="491253"/>
    <lineage>
        <taxon>Eukaryota</taxon>
        <taxon>Fungi</taxon>
        <taxon>Dikarya</taxon>
        <taxon>Ascomycota</taxon>
        <taxon>Pezizomycotina</taxon>
        <taxon>Sordariomycetes</taxon>
        <taxon>Hypocreomycetidae</taxon>
        <taxon>Hypocreales</taxon>
        <taxon>Hypocreaceae</taxon>
        <taxon>Cladobotryum</taxon>
    </lineage>
</organism>
<comment type="caution">
    <text evidence="2">The sequence shown here is derived from an EMBL/GenBank/DDBJ whole genome shotgun (WGS) entry which is preliminary data.</text>
</comment>
<accession>A0ABR0S7S0</accession>